<dbReference type="AlphaFoldDB" id="A0A7I7RVQ1"/>
<dbReference type="PANTHER" id="PTHR42715:SF10">
    <property type="entry name" value="BETA-GLUCOSIDASE"/>
    <property type="match status" value="1"/>
</dbReference>
<dbReference type="InterPro" id="IPR001764">
    <property type="entry name" value="Glyco_hydro_3_N"/>
</dbReference>
<comment type="similarity">
    <text evidence="1">Belongs to the glycosyl hydrolase 3 family.</text>
</comment>
<dbReference type="SMART" id="SM01217">
    <property type="entry name" value="Fn3_like"/>
    <property type="match status" value="1"/>
</dbReference>
<gene>
    <name evidence="7" type="ORF">MARA_21600</name>
</gene>
<evidence type="ECO:0000256" key="5">
    <source>
        <dbReference type="SAM" id="MobiDB-lite"/>
    </source>
</evidence>
<dbReference type="Pfam" id="PF01915">
    <property type="entry name" value="Glyco_hydro_3_C"/>
    <property type="match status" value="1"/>
</dbReference>
<evidence type="ECO:0000256" key="3">
    <source>
        <dbReference type="ARBA" id="ARBA00058905"/>
    </source>
</evidence>
<feature type="region of interest" description="Disordered" evidence="5">
    <location>
        <begin position="1"/>
        <end position="23"/>
    </location>
</feature>
<dbReference type="InterPro" id="IPR050288">
    <property type="entry name" value="Cellulose_deg_GH3"/>
</dbReference>
<dbReference type="PRINTS" id="PR00133">
    <property type="entry name" value="GLHYDRLASE3"/>
</dbReference>
<dbReference type="Gene3D" id="2.60.40.10">
    <property type="entry name" value="Immunoglobulins"/>
    <property type="match status" value="1"/>
</dbReference>
<dbReference type="Proteomes" id="UP000467428">
    <property type="component" value="Chromosome"/>
</dbReference>
<sequence length="760" mass="79635">MVTKGSEHRTRASEDAVGELTPEQKAALGGGASFWRTKAVAGVSAVAMSDGPHGVRFQAEAGDHLGLGGSVPATCFPPAVGLAQSWDPELARRVGAALADEAQAVGLGVLLGPGINIKRDPRCGRNFEYFSEDPYLSGRLAIEWVRGLQSGGVGASLKHFAVNNQEHDRMRTSAEVDQRTLREIYLRAFERVVRDAEPWTVMCSYNRINGVYASQNRWLLTDVLRDTWGFDGLVVSDWGAVADRVAAVAAGLDLQMPGDTAADDAAVVTAASDGRLDASAVDRAARAVARLSARVDAGRRDVTVDADAHHALAREAAGRSIVLLKNENDLLPLDTRRSVAVIGAFAEDPRYQGGGSSHVTPTRVDSPLEEIRAAVDGEVTFARGFDTGGMADAGALRAEAVRTAAAADVAVVFAGLAASQESEGFDRDDIDVPGDQLALLEEVVAAQSNTVVVVSAGGVLRLAPVHASARAILGGALLGQAGGGAIADVLTGAVNPSGRVAETFPLRLEDAPSYPHFPGEHSRVRYGEGIFVGYRGYDVRGQDVLYPFGHGLSYTSFGYDGLDLAVDGEGILARVTVTNTGERAGREVVQLYASVATSTVSRAPRELVGFGSVDLEPGASTVISVRIERRDLAYWDDRLNRWVVEGGTYRIEAGASSRDLRLGEDVEMDGDDGRLPFTLESTLGELMSDPVGAQALGEAFASFAPAGDGGGEALGVDMLRMAASIPIGRMVRGFGAGSGVGAAEVQALLDSINARNSAGD</sequence>
<accession>A0A7I7RVQ1</accession>
<reference evidence="7 8" key="1">
    <citation type="journal article" date="2019" name="Emerg. Microbes Infect.">
        <title>Comprehensive subspecies identification of 175 nontuberculous mycobacteria species based on 7547 genomic profiles.</title>
        <authorList>
            <person name="Matsumoto Y."/>
            <person name="Kinjo T."/>
            <person name="Motooka D."/>
            <person name="Nabeya D."/>
            <person name="Jung N."/>
            <person name="Uechi K."/>
            <person name="Horii T."/>
            <person name="Iida T."/>
            <person name="Fujita J."/>
            <person name="Nakamura S."/>
        </authorList>
    </citation>
    <scope>NUCLEOTIDE SEQUENCE [LARGE SCALE GENOMIC DNA]</scope>
    <source>
        <strain evidence="7 8">JCM 18538</strain>
    </source>
</reference>
<evidence type="ECO:0000256" key="2">
    <source>
        <dbReference type="ARBA" id="ARBA00022801"/>
    </source>
</evidence>
<evidence type="ECO:0000256" key="1">
    <source>
        <dbReference type="ARBA" id="ARBA00005336"/>
    </source>
</evidence>
<dbReference type="InterPro" id="IPR017853">
    <property type="entry name" value="GH"/>
</dbReference>
<dbReference type="InterPro" id="IPR036962">
    <property type="entry name" value="Glyco_hydro_3_N_sf"/>
</dbReference>
<keyword evidence="8" id="KW-1185">Reference proteome</keyword>
<dbReference type="SUPFAM" id="SSF51445">
    <property type="entry name" value="(Trans)glycosidases"/>
    <property type="match status" value="1"/>
</dbReference>
<name>A0A7I7RVQ1_9MYCO</name>
<dbReference type="EMBL" id="AP022593">
    <property type="protein sequence ID" value="BBY48692.1"/>
    <property type="molecule type" value="Genomic_DNA"/>
</dbReference>
<dbReference type="Pfam" id="PF14310">
    <property type="entry name" value="Fn3-like"/>
    <property type="match status" value="1"/>
</dbReference>
<dbReference type="PANTHER" id="PTHR42715">
    <property type="entry name" value="BETA-GLUCOSIDASE"/>
    <property type="match status" value="1"/>
</dbReference>
<feature type="domain" description="Fibronectin type III-like" evidence="6">
    <location>
        <begin position="587"/>
        <end position="657"/>
    </location>
</feature>
<keyword evidence="2 7" id="KW-0378">Hydrolase</keyword>
<evidence type="ECO:0000256" key="4">
    <source>
        <dbReference type="ARBA" id="ARBA00074219"/>
    </source>
</evidence>
<feature type="compositionally biased region" description="Basic and acidic residues" evidence="5">
    <location>
        <begin position="1"/>
        <end position="14"/>
    </location>
</feature>
<dbReference type="Gene3D" id="3.20.20.300">
    <property type="entry name" value="Glycoside hydrolase, family 3, N-terminal domain"/>
    <property type="match status" value="1"/>
</dbReference>
<evidence type="ECO:0000313" key="8">
    <source>
        <dbReference type="Proteomes" id="UP000467428"/>
    </source>
</evidence>
<evidence type="ECO:0000259" key="6">
    <source>
        <dbReference type="SMART" id="SM01217"/>
    </source>
</evidence>
<dbReference type="InterPro" id="IPR036881">
    <property type="entry name" value="Glyco_hydro_3_C_sf"/>
</dbReference>
<dbReference type="Pfam" id="PF00933">
    <property type="entry name" value="Glyco_hydro_3"/>
    <property type="match status" value="1"/>
</dbReference>
<protein>
    <recommendedName>
        <fullName evidence="4">Exo-alpha-(1-&gt;6)-L-arabinopyranosidase</fullName>
    </recommendedName>
</protein>
<dbReference type="FunFam" id="2.60.40.10:FF:000495">
    <property type="entry name" value="Periplasmic beta-glucosidase"/>
    <property type="match status" value="1"/>
</dbReference>
<dbReference type="Gene3D" id="3.40.50.1700">
    <property type="entry name" value="Glycoside hydrolase family 3 C-terminal domain"/>
    <property type="match status" value="1"/>
</dbReference>
<dbReference type="InterPro" id="IPR013783">
    <property type="entry name" value="Ig-like_fold"/>
</dbReference>
<proteinExistence type="inferred from homology"/>
<dbReference type="GO" id="GO:0005975">
    <property type="term" value="P:carbohydrate metabolic process"/>
    <property type="evidence" value="ECO:0007669"/>
    <property type="project" value="InterPro"/>
</dbReference>
<organism evidence="7 8">
    <name type="scientific">Mycolicibacterium arabiense</name>
    <dbReference type="NCBI Taxonomy" id="1286181"/>
    <lineage>
        <taxon>Bacteria</taxon>
        <taxon>Bacillati</taxon>
        <taxon>Actinomycetota</taxon>
        <taxon>Actinomycetes</taxon>
        <taxon>Mycobacteriales</taxon>
        <taxon>Mycobacteriaceae</taxon>
        <taxon>Mycolicibacterium</taxon>
    </lineage>
</organism>
<dbReference type="KEGG" id="marz:MARA_21600"/>
<dbReference type="InterPro" id="IPR026891">
    <property type="entry name" value="Fn3-like"/>
</dbReference>
<geneLocation type="plasmid" evidence="8">
    <name>pjcm18538 dna</name>
</geneLocation>
<dbReference type="SUPFAM" id="SSF52279">
    <property type="entry name" value="Beta-D-glucan exohydrolase, C-terminal domain"/>
    <property type="match status" value="1"/>
</dbReference>
<comment type="function">
    <text evidence="3">Catalyzes the hydrolysis of a non-reducing terminal alpha-L-arabinopyranosidic linkage in ginsenoside Rb2 (alpha-L-arabinopyranosyl-(1-&gt;6)-alpha-D-glucopyranosyl) to release alpha-D-glucopyranosyl (Rd). It is not able to hydrolyze alpha-L-arabinofuranosyl-(1-&gt;6)-alpha-D-glucopyranosyl (Rc).</text>
</comment>
<dbReference type="GO" id="GO:0008422">
    <property type="term" value="F:beta-glucosidase activity"/>
    <property type="evidence" value="ECO:0007669"/>
    <property type="project" value="UniProtKB-ARBA"/>
</dbReference>
<evidence type="ECO:0000313" key="7">
    <source>
        <dbReference type="EMBL" id="BBY48692.1"/>
    </source>
</evidence>
<dbReference type="InterPro" id="IPR002772">
    <property type="entry name" value="Glyco_hydro_3_C"/>
</dbReference>